<dbReference type="AlphaFoldDB" id="A0A0E0AWL3"/>
<dbReference type="Gramene" id="OGLUM08G18930.1">
    <property type="protein sequence ID" value="OGLUM08G18930.1"/>
    <property type="gene ID" value="OGLUM08G18930"/>
</dbReference>
<proteinExistence type="inferred from homology"/>
<dbReference type="EC" id="3.1.1.-" evidence="8"/>
<comment type="function">
    <text evidence="8">Lipolytic acyl hydrolase (LAH).</text>
</comment>
<keyword evidence="5 7" id="KW-0443">Lipid metabolism</keyword>
<evidence type="ECO:0000256" key="2">
    <source>
        <dbReference type="ARBA" id="ARBA00022801"/>
    </source>
</evidence>
<dbReference type="HOGENOM" id="CLU_000288_144_0_1"/>
<evidence type="ECO:0000259" key="9">
    <source>
        <dbReference type="PROSITE" id="PS51635"/>
    </source>
</evidence>
<sequence length="426" mass="46450">MAPVQRPEKSNGSLTLNPVVQRVLSRGKSLLSPSTPRSPPPSIVTVLSIDGGGVRGIIPGTILACLEEKLQKLDGADARIADYFDVIAGTSTGGLVTAMLTAPNDQGRPLFAAKDINDFYLKHCPKIFPPRSIPIVGLFQSMAGPKYDGKYLHSVVQSLLGDKRVNETITNVVIPTFDIKLLQPITFSRFDAQIDVSKNALLSDVCISTSAAPTYLPGHRFQTKDKDGKPREFNLVDGGVAANNPTLLAMTHVSKQILLGKQDDFFPIKPADYGKFMILSLGTGTAKIEEKYDAVQSGKWGMINWVYHDGSSPLIDSFSQASADLVDIHASVLFQALHCEKSYLRIQDDELTGDTASVDVSTPENLNRLVDVGKALLKKRACKVNLETGKNEPDMSRGTNEEELDHFAKMLSDERKARLQKKACLQ</sequence>
<dbReference type="PANTHER" id="PTHR32176">
    <property type="entry name" value="XYLOSE ISOMERASE"/>
    <property type="match status" value="1"/>
</dbReference>
<comment type="domain">
    <text evidence="8">The nitrogen atoms of the two glycine residues in the GGXR motif define the oxyanion hole, and stabilize the oxyanion that forms during the nucleophilic attack by the catalytic serine during substrate cleavage.</text>
</comment>
<dbReference type="SUPFAM" id="SSF52151">
    <property type="entry name" value="FabD/lysophospholipase-like"/>
    <property type="match status" value="1"/>
</dbReference>
<dbReference type="GO" id="GO:0047372">
    <property type="term" value="F:monoacylglycerol lipase activity"/>
    <property type="evidence" value="ECO:0007669"/>
    <property type="project" value="TreeGrafter"/>
</dbReference>
<dbReference type="EnsemblPlants" id="OGLUM08G18930.1">
    <property type="protein sequence ID" value="OGLUM08G18930.1"/>
    <property type="gene ID" value="OGLUM08G18930"/>
</dbReference>
<feature type="short sequence motif" description="GXGXXG" evidence="7">
    <location>
        <begin position="51"/>
        <end position="56"/>
    </location>
</feature>
<reference evidence="10" key="1">
    <citation type="submission" date="2015-04" db="UniProtKB">
        <authorList>
            <consortium name="EnsemblPlants"/>
        </authorList>
    </citation>
    <scope>IDENTIFICATION</scope>
</reference>
<keyword evidence="4 7" id="KW-0442">Lipid degradation</keyword>
<evidence type="ECO:0000313" key="10">
    <source>
        <dbReference type="EnsemblPlants" id="OGLUM08G18930.1"/>
    </source>
</evidence>
<keyword evidence="2 7" id="KW-0378">Hydrolase</keyword>
<dbReference type="Gene3D" id="3.40.1090.10">
    <property type="entry name" value="Cytosolic phospholipase A2 catalytic domain"/>
    <property type="match status" value="1"/>
</dbReference>
<name>A0A0E0AWL3_9ORYZ</name>
<dbReference type="GO" id="GO:0016042">
    <property type="term" value="P:lipid catabolic process"/>
    <property type="evidence" value="ECO:0007669"/>
    <property type="project" value="UniProtKB-UniRule"/>
</dbReference>
<keyword evidence="11" id="KW-1185">Reference proteome</keyword>
<evidence type="ECO:0000256" key="4">
    <source>
        <dbReference type="ARBA" id="ARBA00022963"/>
    </source>
</evidence>
<feature type="domain" description="PNPLA" evidence="9">
    <location>
        <begin position="47"/>
        <end position="250"/>
    </location>
</feature>
<accession>A0A0E0AWL3</accession>
<dbReference type="GO" id="GO:0004620">
    <property type="term" value="F:phospholipase activity"/>
    <property type="evidence" value="ECO:0007669"/>
    <property type="project" value="TreeGrafter"/>
</dbReference>
<feature type="short sequence motif" description="DGA/G" evidence="7">
    <location>
        <begin position="237"/>
        <end position="239"/>
    </location>
</feature>
<evidence type="ECO:0000256" key="3">
    <source>
        <dbReference type="ARBA" id="ARBA00022821"/>
    </source>
</evidence>
<evidence type="ECO:0000256" key="8">
    <source>
        <dbReference type="RuleBase" id="RU361262"/>
    </source>
</evidence>
<comment type="function">
    <text evidence="6">Possesses non-specific lipolytic acyl hydrolase (LAH) activity. Hydrolyzes phospholipids as well as galactolipids. May play a role in disease resistance.</text>
</comment>
<feature type="short sequence motif" description="GXSXG" evidence="7">
    <location>
        <begin position="89"/>
        <end position="93"/>
    </location>
</feature>
<feature type="active site" description="Nucleophile" evidence="7">
    <location>
        <position position="91"/>
    </location>
</feature>
<dbReference type="PROSITE" id="PS51635">
    <property type="entry name" value="PNPLA"/>
    <property type="match status" value="1"/>
</dbReference>
<dbReference type="GO" id="GO:0006952">
    <property type="term" value="P:defense response"/>
    <property type="evidence" value="ECO:0007669"/>
    <property type="project" value="UniProtKB-KW"/>
</dbReference>
<dbReference type="PANTHER" id="PTHR32176:SF103">
    <property type="entry name" value="OS08G0376550 PROTEIN"/>
    <property type="match status" value="1"/>
</dbReference>
<evidence type="ECO:0000313" key="11">
    <source>
        <dbReference type="Proteomes" id="UP000026961"/>
    </source>
</evidence>
<feature type="active site" description="Proton acceptor" evidence="7">
    <location>
        <position position="237"/>
    </location>
</feature>
<dbReference type="InterPro" id="IPR016035">
    <property type="entry name" value="Acyl_Trfase/lysoPLipase"/>
</dbReference>
<organism evidence="10">
    <name type="scientific">Oryza glumipatula</name>
    <dbReference type="NCBI Taxonomy" id="40148"/>
    <lineage>
        <taxon>Eukaryota</taxon>
        <taxon>Viridiplantae</taxon>
        <taxon>Streptophyta</taxon>
        <taxon>Embryophyta</taxon>
        <taxon>Tracheophyta</taxon>
        <taxon>Spermatophyta</taxon>
        <taxon>Magnoliopsida</taxon>
        <taxon>Liliopsida</taxon>
        <taxon>Poales</taxon>
        <taxon>Poaceae</taxon>
        <taxon>BOP clade</taxon>
        <taxon>Oryzoideae</taxon>
        <taxon>Oryzeae</taxon>
        <taxon>Oryzinae</taxon>
        <taxon>Oryza</taxon>
    </lineage>
</organism>
<protein>
    <recommendedName>
        <fullName evidence="8">Patatin</fullName>
        <ecNumber evidence="8">3.1.1.-</ecNumber>
    </recommendedName>
</protein>
<dbReference type="CDD" id="cd07214">
    <property type="entry name" value="Pat17_isozyme_like"/>
    <property type="match status" value="1"/>
</dbReference>
<evidence type="ECO:0000256" key="7">
    <source>
        <dbReference type="PROSITE-ProRule" id="PRU01161"/>
    </source>
</evidence>
<evidence type="ECO:0000256" key="6">
    <source>
        <dbReference type="ARBA" id="ARBA00025642"/>
    </source>
</evidence>
<keyword evidence="3" id="KW-0611">Plant defense</keyword>
<comment type="similarity">
    <text evidence="1 8">Belongs to the patatin family.</text>
</comment>
<evidence type="ECO:0000256" key="1">
    <source>
        <dbReference type="ARBA" id="ARBA00010240"/>
    </source>
</evidence>
<dbReference type="FunFam" id="3.40.1090.10:FF:000005">
    <property type="entry name" value="Patatin"/>
    <property type="match status" value="1"/>
</dbReference>
<evidence type="ECO:0000256" key="5">
    <source>
        <dbReference type="ARBA" id="ARBA00023098"/>
    </source>
</evidence>
<reference evidence="10" key="2">
    <citation type="submission" date="2018-05" db="EMBL/GenBank/DDBJ databases">
        <title>OgluRS3 (Oryza glumaepatula Reference Sequence Version 3).</title>
        <authorList>
            <person name="Zhang J."/>
            <person name="Kudrna D."/>
            <person name="Lee S."/>
            <person name="Talag J."/>
            <person name="Welchert J."/>
            <person name="Wing R.A."/>
        </authorList>
    </citation>
    <scope>NUCLEOTIDE SEQUENCE [LARGE SCALE GENOMIC DNA]</scope>
</reference>
<dbReference type="InterPro" id="IPR002641">
    <property type="entry name" value="PNPLA_dom"/>
</dbReference>
<dbReference type="Pfam" id="PF01734">
    <property type="entry name" value="Patatin"/>
    <property type="match status" value="1"/>
</dbReference>
<dbReference type="Proteomes" id="UP000026961">
    <property type="component" value="Chromosome 8"/>
</dbReference>